<sequence length="45" mass="4735">MASAKGLASCSTRPSATTRPPLRHPLRRGVADRAHSGPRGHGRTC</sequence>
<protein>
    <submittedName>
        <fullName evidence="2">Uncharacterized protein</fullName>
    </submittedName>
</protein>
<name>A0A0A8ZZC0_ARUDO</name>
<evidence type="ECO:0000313" key="2">
    <source>
        <dbReference type="EMBL" id="JAD40107.1"/>
    </source>
</evidence>
<feature type="compositionally biased region" description="Polar residues" evidence="1">
    <location>
        <begin position="9"/>
        <end position="18"/>
    </location>
</feature>
<reference evidence="2" key="2">
    <citation type="journal article" date="2015" name="Data Brief">
        <title>Shoot transcriptome of the giant reed, Arundo donax.</title>
        <authorList>
            <person name="Barrero R.A."/>
            <person name="Guerrero F.D."/>
            <person name="Moolhuijzen P."/>
            <person name="Goolsby J.A."/>
            <person name="Tidwell J."/>
            <person name="Bellgard S.E."/>
            <person name="Bellgard M.I."/>
        </authorList>
    </citation>
    <scope>NUCLEOTIDE SEQUENCE</scope>
    <source>
        <tissue evidence="2">Shoot tissue taken approximately 20 cm above the soil surface</tissue>
    </source>
</reference>
<dbReference type="AlphaFoldDB" id="A0A0A8ZZC0"/>
<evidence type="ECO:0000256" key="1">
    <source>
        <dbReference type="SAM" id="MobiDB-lite"/>
    </source>
</evidence>
<reference evidence="2" key="1">
    <citation type="submission" date="2014-09" db="EMBL/GenBank/DDBJ databases">
        <authorList>
            <person name="Magalhaes I.L.F."/>
            <person name="Oliveira U."/>
            <person name="Santos F.R."/>
            <person name="Vidigal T.H.D.A."/>
            <person name="Brescovit A.D."/>
            <person name="Santos A.J."/>
        </authorList>
    </citation>
    <scope>NUCLEOTIDE SEQUENCE</scope>
    <source>
        <tissue evidence="2">Shoot tissue taken approximately 20 cm above the soil surface</tissue>
    </source>
</reference>
<feature type="compositionally biased region" description="Basic residues" evidence="1">
    <location>
        <begin position="36"/>
        <end position="45"/>
    </location>
</feature>
<feature type="region of interest" description="Disordered" evidence="1">
    <location>
        <begin position="1"/>
        <end position="45"/>
    </location>
</feature>
<proteinExistence type="predicted"/>
<dbReference type="EMBL" id="GBRH01257788">
    <property type="protein sequence ID" value="JAD40107.1"/>
    <property type="molecule type" value="Transcribed_RNA"/>
</dbReference>
<accession>A0A0A8ZZC0</accession>
<organism evidence="2">
    <name type="scientific">Arundo donax</name>
    <name type="common">Giant reed</name>
    <name type="synonym">Donax arundinaceus</name>
    <dbReference type="NCBI Taxonomy" id="35708"/>
    <lineage>
        <taxon>Eukaryota</taxon>
        <taxon>Viridiplantae</taxon>
        <taxon>Streptophyta</taxon>
        <taxon>Embryophyta</taxon>
        <taxon>Tracheophyta</taxon>
        <taxon>Spermatophyta</taxon>
        <taxon>Magnoliopsida</taxon>
        <taxon>Liliopsida</taxon>
        <taxon>Poales</taxon>
        <taxon>Poaceae</taxon>
        <taxon>PACMAD clade</taxon>
        <taxon>Arundinoideae</taxon>
        <taxon>Arundineae</taxon>
        <taxon>Arundo</taxon>
    </lineage>
</organism>